<comment type="subcellular location">
    <subcellularLocation>
        <location evidence="1">Cell membrane</location>
        <topology evidence="1">Multi-pass membrane protein</topology>
    </subcellularLocation>
</comment>
<dbReference type="PANTHER" id="PTHR30250:SF11">
    <property type="entry name" value="O-ANTIGEN TRANSPORTER-RELATED"/>
    <property type="match status" value="1"/>
</dbReference>
<feature type="transmembrane region" description="Helical" evidence="6">
    <location>
        <begin position="139"/>
        <end position="159"/>
    </location>
</feature>
<organism evidence="7 8">
    <name type="scientific">Imperialibacter roseus</name>
    <dbReference type="NCBI Taxonomy" id="1324217"/>
    <lineage>
        <taxon>Bacteria</taxon>
        <taxon>Pseudomonadati</taxon>
        <taxon>Bacteroidota</taxon>
        <taxon>Cytophagia</taxon>
        <taxon>Cytophagales</taxon>
        <taxon>Flammeovirgaceae</taxon>
        <taxon>Imperialibacter</taxon>
    </lineage>
</organism>
<feature type="transmembrane region" description="Helical" evidence="6">
    <location>
        <begin position="81"/>
        <end position="102"/>
    </location>
</feature>
<dbReference type="InterPro" id="IPR002797">
    <property type="entry name" value="Polysacc_synth"/>
</dbReference>
<evidence type="ECO:0000256" key="3">
    <source>
        <dbReference type="ARBA" id="ARBA00022692"/>
    </source>
</evidence>
<evidence type="ECO:0000256" key="5">
    <source>
        <dbReference type="ARBA" id="ARBA00023136"/>
    </source>
</evidence>
<feature type="transmembrane region" description="Helical" evidence="6">
    <location>
        <begin position="359"/>
        <end position="380"/>
    </location>
</feature>
<feature type="transmembrane region" description="Helical" evidence="6">
    <location>
        <begin position="12"/>
        <end position="35"/>
    </location>
</feature>
<feature type="transmembrane region" description="Helical" evidence="6">
    <location>
        <begin position="41"/>
        <end position="60"/>
    </location>
</feature>
<evidence type="ECO:0000256" key="2">
    <source>
        <dbReference type="ARBA" id="ARBA00022475"/>
    </source>
</evidence>
<accession>A0ABZ0IPJ0</accession>
<keyword evidence="8" id="KW-1185">Reference proteome</keyword>
<name>A0ABZ0IPJ0_9BACT</name>
<proteinExistence type="predicted"/>
<keyword evidence="4 6" id="KW-1133">Transmembrane helix</keyword>
<feature type="transmembrane region" description="Helical" evidence="6">
    <location>
        <begin position="386"/>
        <end position="404"/>
    </location>
</feature>
<dbReference type="Proteomes" id="UP001302349">
    <property type="component" value="Chromosome"/>
</dbReference>
<feature type="transmembrane region" description="Helical" evidence="6">
    <location>
        <begin position="290"/>
        <end position="315"/>
    </location>
</feature>
<feature type="transmembrane region" description="Helical" evidence="6">
    <location>
        <begin position="165"/>
        <end position="183"/>
    </location>
</feature>
<evidence type="ECO:0000256" key="1">
    <source>
        <dbReference type="ARBA" id="ARBA00004651"/>
    </source>
</evidence>
<keyword evidence="2" id="KW-1003">Cell membrane</keyword>
<dbReference type="Pfam" id="PF01943">
    <property type="entry name" value="Polysacc_synt"/>
    <property type="match status" value="1"/>
</dbReference>
<keyword evidence="3 6" id="KW-0812">Transmembrane</keyword>
<evidence type="ECO:0000313" key="8">
    <source>
        <dbReference type="Proteomes" id="UP001302349"/>
    </source>
</evidence>
<keyword evidence="5 6" id="KW-0472">Membrane</keyword>
<sequence length="411" mass="46393">MSSPLSFRSNIAWTLLGQVFNVVSQFLIVVIIARVSDVEALGLYGILSAIVGPIQLFMMFDLGKLVVANDRFENIFGSYHIVIIVSCILVPIVSMIVCFAIYHDVSMLPAMASFSLYRALVNYREFCFSIYQKFERLDLMAMSTIYLSVGTIIIFGLSYFFFQNIAISFFSISSYFLIGFILFELPKLKKFLLSESKLLHFEGSQVLEVLQKGLKLGATAFINGIKSNAPRYIIEFAIQNRSLLGVYTGFLQFSNTLNTLNQAMSKSSIGRLSNLHVVDLVKFKRFLNKMIISVILIGMAVTLIVVLFGVFITRLSFDNPEFSENNSIFVLIILARAIAMPIVYLRNAQTILGIYSSQLFYILSSMVFFVILCYMLIPIFDHLGVLYALAISEFMVLVLSYVSVRRELTNN</sequence>
<protein>
    <submittedName>
        <fullName evidence="7">Oligosaccharide flippase family protein</fullName>
    </submittedName>
</protein>
<evidence type="ECO:0000313" key="7">
    <source>
        <dbReference type="EMBL" id="WOK06275.1"/>
    </source>
</evidence>
<evidence type="ECO:0000256" key="6">
    <source>
        <dbReference type="SAM" id="Phobius"/>
    </source>
</evidence>
<dbReference type="PANTHER" id="PTHR30250">
    <property type="entry name" value="PST FAMILY PREDICTED COLANIC ACID TRANSPORTER"/>
    <property type="match status" value="1"/>
</dbReference>
<dbReference type="EMBL" id="CP136051">
    <property type="protein sequence ID" value="WOK06275.1"/>
    <property type="molecule type" value="Genomic_DNA"/>
</dbReference>
<dbReference type="RefSeq" id="WP_317489002.1">
    <property type="nucleotide sequence ID" value="NZ_CP136051.1"/>
</dbReference>
<gene>
    <name evidence="7" type="ORF">RT717_24680</name>
</gene>
<feature type="transmembrane region" description="Helical" evidence="6">
    <location>
        <begin position="327"/>
        <end position="347"/>
    </location>
</feature>
<dbReference type="InterPro" id="IPR050833">
    <property type="entry name" value="Poly_Biosynth_Transport"/>
</dbReference>
<evidence type="ECO:0000256" key="4">
    <source>
        <dbReference type="ARBA" id="ARBA00022989"/>
    </source>
</evidence>
<reference evidence="7 8" key="1">
    <citation type="journal article" date="2023" name="Microbiol. Resour. Announc.">
        <title>Complete Genome Sequence of Imperialibacter roseus strain P4T.</title>
        <authorList>
            <person name="Tizabi D.R."/>
            <person name="Bachvaroff T."/>
            <person name="Hill R.T."/>
        </authorList>
    </citation>
    <scope>NUCLEOTIDE SEQUENCE [LARGE SCALE GENOMIC DNA]</scope>
    <source>
        <strain evidence="7 8">P4T</strain>
    </source>
</reference>